<evidence type="ECO:0000256" key="2">
    <source>
        <dbReference type="ARBA" id="ARBA00006801"/>
    </source>
</evidence>
<feature type="region of interest" description="Disordered" evidence="9">
    <location>
        <begin position="1"/>
        <end position="21"/>
    </location>
</feature>
<feature type="compositionally biased region" description="Basic and acidic residues" evidence="9">
    <location>
        <begin position="133"/>
        <end position="149"/>
    </location>
</feature>
<gene>
    <name evidence="13" type="ORF">Fot_49357</name>
</gene>
<dbReference type="InterPro" id="IPR001841">
    <property type="entry name" value="Znf_RING"/>
</dbReference>
<dbReference type="Pfam" id="PF02373">
    <property type="entry name" value="JmjC"/>
    <property type="match status" value="1"/>
</dbReference>
<evidence type="ECO:0000256" key="9">
    <source>
        <dbReference type="SAM" id="MobiDB-lite"/>
    </source>
</evidence>
<dbReference type="GO" id="GO:0005634">
    <property type="term" value="C:nucleus"/>
    <property type="evidence" value="ECO:0007669"/>
    <property type="project" value="UniProtKB-SubCell"/>
</dbReference>
<feature type="compositionally biased region" description="Polar residues" evidence="9">
    <location>
        <begin position="117"/>
        <end position="132"/>
    </location>
</feature>
<evidence type="ECO:0000256" key="8">
    <source>
        <dbReference type="PROSITE-ProRule" id="PRU01002"/>
    </source>
</evidence>
<dbReference type="PROSITE" id="PS51667">
    <property type="entry name" value="WRC"/>
    <property type="match status" value="1"/>
</dbReference>
<proteinExistence type="inferred from homology"/>
<dbReference type="EMBL" id="JBFOLJ010000015">
    <property type="protein sequence ID" value="KAL2473621.1"/>
    <property type="molecule type" value="Genomic_DNA"/>
</dbReference>
<keyword evidence="6" id="KW-0539">Nucleus</keyword>
<dbReference type="Gene3D" id="2.60.120.650">
    <property type="entry name" value="Cupin"/>
    <property type="match status" value="1"/>
</dbReference>
<reference evidence="14" key="1">
    <citation type="submission" date="2024-07" db="EMBL/GenBank/DDBJ databases">
        <title>Two chromosome-level genome assemblies of Korean endemic species Abeliophyllum distichum and Forsythia ovata (Oleaceae).</title>
        <authorList>
            <person name="Jang H."/>
        </authorList>
    </citation>
    <scope>NUCLEOTIDE SEQUENCE [LARGE SCALE GENOMIC DNA]</scope>
</reference>
<feature type="domain" description="RING-type" evidence="10">
    <location>
        <begin position="194"/>
        <end position="241"/>
    </location>
</feature>
<feature type="region of interest" description="Disordered" evidence="9">
    <location>
        <begin position="56"/>
        <end position="196"/>
    </location>
</feature>
<dbReference type="InterPro" id="IPR003347">
    <property type="entry name" value="JmjC_dom"/>
</dbReference>
<evidence type="ECO:0000256" key="7">
    <source>
        <dbReference type="PROSITE-ProRule" id="PRU00175"/>
    </source>
</evidence>
<keyword evidence="14" id="KW-1185">Reference proteome</keyword>
<evidence type="ECO:0000256" key="6">
    <source>
        <dbReference type="ARBA" id="ARBA00023242"/>
    </source>
</evidence>
<sequence length="947" mass="106951">MDHPRSMGGEDNMGIPDDLRCKRSDGKQWRCTAMSMPDKTVCEKHYIQAKKRAANSAMRASMKKARRKSLGESDIYLESKSDDMDLPLSSQFGDYSGSVSGKKYKEKLSKSRVNHSPEMTSMRSFSTHNSVRSTDDIDRDGSEYEESRRSCRTPPPSAMESSRGRSRKTFDSSPMTESSDGSSESSDDTGEQPCHQCRRNDRDRVIWCLKCSRRGYCDSCIATWYSDIPVEEIERVCPACRGSCSCRVCSRGDNLIKARIREIPAQDKLQYLYCVLSSVLPVVKQIHCEQCTEVELEKRLRGNEIDLARTKLNADEQMCCNFCRTPIIDYHRHCTNCSYDLCLNCCKDIREASKLSVNGEMSQIAGGSSDTEMVSEQVKLSNVQLNSFEKYSGWKANSDGSLPCPPKKYGGCGSYLLVLKRIFKMNWVAKLVKNVEEMVSGCKTCNSGSPEKNGFDLRRCQVAQRENGNDNFLYNPSSQDIKNEGIGDFRMHWSRGEAIIIKEVCDISAMSIWDPMVVWRGIKETAEEKMKDDNRTVKAIDCSARTEIDIEPGEFIKGYFDGRIHENGWPQLLKLKDWPSPSASEEFLLYQRPDFISKLPLLEFIHSKWGLLNVAAKLPHYSLQNDVGLKIFISYGAIEELGQGNSTNNLHLNMRDMVFLLVHIHEVKLKDGQTTNIEKMQKAVVDSDSKELCGSPEVDLDRGGSPKLSPGGKDGSEVKVDSDNHEKMVDQGIETSFTVEEEAVDHEDLNRAGGNTSEKPQAGALWDVFRRQDVPKLIEYIRSHWKELRNTDDAINDSVPWPLYTDAIYLDRHHKRELKEEFGVEPWTFQQHLGEAIFIPAGCPFQVRHLQSTVQLGLDFLSPESLGEAVRLAEEIRGLPNDHEAKLQILEVGKISLYAASSAIKEVQKLVLDPILGLELGFEDPNLTALVSQNLENMVKRRQITCI</sequence>
<keyword evidence="5" id="KW-0804">Transcription</keyword>
<dbReference type="PROSITE" id="PS51184">
    <property type="entry name" value="JMJC"/>
    <property type="match status" value="1"/>
</dbReference>
<accession>A0ABD1QFV3</accession>
<evidence type="ECO:0000259" key="11">
    <source>
        <dbReference type="PROSITE" id="PS51184"/>
    </source>
</evidence>
<evidence type="ECO:0000256" key="5">
    <source>
        <dbReference type="ARBA" id="ARBA00023163"/>
    </source>
</evidence>
<dbReference type="InterPro" id="IPR014977">
    <property type="entry name" value="WRC_dom"/>
</dbReference>
<evidence type="ECO:0000259" key="12">
    <source>
        <dbReference type="PROSITE" id="PS51667"/>
    </source>
</evidence>
<feature type="compositionally biased region" description="Basic residues" evidence="9">
    <location>
        <begin position="102"/>
        <end position="113"/>
    </location>
</feature>
<keyword evidence="3" id="KW-0479">Metal-binding</keyword>
<evidence type="ECO:0000256" key="3">
    <source>
        <dbReference type="ARBA" id="ARBA00022723"/>
    </source>
</evidence>
<dbReference type="SMART" id="SM00558">
    <property type="entry name" value="JmjC"/>
    <property type="match status" value="1"/>
</dbReference>
<feature type="compositionally biased region" description="Low complexity" evidence="9">
    <location>
        <begin position="171"/>
        <end position="184"/>
    </location>
</feature>
<evidence type="ECO:0000256" key="1">
    <source>
        <dbReference type="ARBA" id="ARBA00004123"/>
    </source>
</evidence>
<dbReference type="SUPFAM" id="SSF51197">
    <property type="entry name" value="Clavaminate synthase-like"/>
    <property type="match status" value="1"/>
</dbReference>
<dbReference type="GO" id="GO:0008270">
    <property type="term" value="F:zinc ion binding"/>
    <property type="evidence" value="ECO:0007669"/>
    <property type="project" value="UniProtKB-KW"/>
</dbReference>
<dbReference type="PANTHER" id="PTHR12549">
    <property type="entry name" value="JMJC DOMAIN-CONTAINING HISTONE DEMETHYLATION PROTEIN"/>
    <property type="match status" value="1"/>
</dbReference>
<organism evidence="13 14">
    <name type="scientific">Forsythia ovata</name>
    <dbReference type="NCBI Taxonomy" id="205694"/>
    <lineage>
        <taxon>Eukaryota</taxon>
        <taxon>Viridiplantae</taxon>
        <taxon>Streptophyta</taxon>
        <taxon>Embryophyta</taxon>
        <taxon>Tracheophyta</taxon>
        <taxon>Spermatophyta</taxon>
        <taxon>Magnoliopsida</taxon>
        <taxon>eudicotyledons</taxon>
        <taxon>Gunneridae</taxon>
        <taxon>Pentapetalae</taxon>
        <taxon>asterids</taxon>
        <taxon>lamiids</taxon>
        <taxon>Lamiales</taxon>
        <taxon>Oleaceae</taxon>
        <taxon>Forsythieae</taxon>
        <taxon>Forsythia</taxon>
    </lineage>
</organism>
<dbReference type="InterPro" id="IPR045109">
    <property type="entry name" value="LSDs-like"/>
</dbReference>
<keyword evidence="7" id="KW-0863">Zinc-finger</keyword>
<comment type="caution">
    <text evidence="13">The sequence shown here is derived from an EMBL/GenBank/DDBJ whole genome shotgun (WGS) entry which is preliminary data.</text>
</comment>
<evidence type="ECO:0000313" key="14">
    <source>
        <dbReference type="Proteomes" id="UP001604277"/>
    </source>
</evidence>
<feature type="region of interest" description="Disordered" evidence="9">
    <location>
        <begin position="685"/>
        <end position="720"/>
    </location>
</feature>
<feature type="compositionally biased region" description="Polar residues" evidence="9">
    <location>
        <begin position="88"/>
        <end position="99"/>
    </location>
</feature>
<dbReference type="Pfam" id="PF08879">
    <property type="entry name" value="WRC"/>
    <property type="match status" value="1"/>
</dbReference>
<keyword evidence="7" id="KW-0862">Zinc</keyword>
<evidence type="ECO:0000256" key="4">
    <source>
        <dbReference type="ARBA" id="ARBA00023015"/>
    </source>
</evidence>
<feature type="domain" description="WRC" evidence="12">
    <location>
        <begin position="15"/>
        <end position="59"/>
    </location>
</feature>
<comment type="subcellular location">
    <subcellularLocation>
        <location evidence="1">Nucleus</location>
    </subcellularLocation>
</comment>
<keyword evidence="4" id="KW-0805">Transcription regulation</keyword>
<dbReference type="AlphaFoldDB" id="A0ABD1QFV3"/>
<dbReference type="PROSITE" id="PS50089">
    <property type="entry name" value="ZF_RING_2"/>
    <property type="match status" value="1"/>
</dbReference>
<comment type="caution">
    <text evidence="8">Lacks conserved residue(s) required for the propagation of feature annotation.</text>
</comment>
<dbReference type="PANTHER" id="PTHR12549:SF17">
    <property type="entry name" value="E3 UBIQUITIN-PROTEIN LIGASE JMJ24"/>
    <property type="match status" value="1"/>
</dbReference>
<feature type="domain" description="JmjC" evidence="11">
    <location>
        <begin position="607"/>
        <end position="877"/>
    </location>
</feature>
<comment type="similarity">
    <text evidence="2">Belongs to the JARID1 histone demethylase family.</text>
</comment>
<protein>
    <submittedName>
        <fullName evidence="13">Transcription factor jumonji/aspartyl beta-hydroxylase</fullName>
    </submittedName>
</protein>
<dbReference type="Proteomes" id="UP001604277">
    <property type="component" value="Unassembled WGS sequence"/>
</dbReference>
<dbReference type="InterPro" id="IPR018866">
    <property type="entry name" value="Znf-4CXXC_R1"/>
</dbReference>
<evidence type="ECO:0000259" key="10">
    <source>
        <dbReference type="PROSITE" id="PS50089"/>
    </source>
</evidence>
<evidence type="ECO:0000313" key="13">
    <source>
        <dbReference type="EMBL" id="KAL2473621.1"/>
    </source>
</evidence>
<dbReference type="Pfam" id="PF10497">
    <property type="entry name" value="zf-4CXXC_R1"/>
    <property type="match status" value="1"/>
</dbReference>
<name>A0ABD1QFV3_9LAMI</name>